<dbReference type="InterPro" id="IPR032675">
    <property type="entry name" value="LRR_dom_sf"/>
</dbReference>
<dbReference type="EMBL" id="JADCUA010000016">
    <property type="protein sequence ID" value="KAH9834173.1"/>
    <property type="molecule type" value="Genomic_DNA"/>
</dbReference>
<dbReference type="Gene3D" id="3.80.10.10">
    <property type="entry name" value="Ribonuclease Inhibitor"/>
    <property type="match status" value="1"/>
</dbReference>
<name>A0ABQ8KA87_9APHY</name>
<organism evidence="1 2">
    <name type="scientific">Rhodofomes roseus</name>
    <dbReference type="NCBI Taxonomy" id="34475"/>
    <lineage>
        <taxon>Eukaryota</taxon>
        <taxon>Fungi</taxon>
        <taxon>Dikarya</taxon>
        <taxon>Basidiomycota</taxon>
        <taxon>Agaricomycotina</taxon>
        <taxon>Agaricomycetes</taxon>
        <taxon>Polyporales</taxon>
        <taxon>Rhodofomes</taxon>
    </lineage>
</organism>
<keyword evidence="2" id="KW-1185">Reference proteome</keyword>
<gene>
    <name evidence="1" type="ORF">C8Q71DRAFT_859828</name>
</gene>
<protein>
    <recommendedName>
        <fullName evidence="3">F-box domain-containing protein</fullName>
    </recommendedName>
</protein>
<proteinExistence type="predicted"/>
<dbReference type="SUPFAM" id="SSF52047">
    <property type="entry name" value="RNI-like"/>
    <property type="match status" value="1"/>
</dbReference>
<reference evidence="1 2" key="1">
    <citation type="journal article" date="2021" name="Environ. Microbiol.">
        <title>Gene family expansions and transcriptome signatures uncover fungal adaptations to wood decay.</title>
        <authorList>
            <person name="Hage H."/>
            <person name="Miyauchi S."/>
            <person name="Viragh M."/>
            <person name="Drula E."/>
            <person name="Min B."/>
            <person name="Chaduli D."/>
            <person name="Navarro D."/>
            <person name="Favel A."/>
            <person name="Norest M."/>
            <person name="Lesage-Meessen L."/>
            <person name="Balint B."/>
            <person name="Merenyi Z."/>
            <person name="de Eugenio L."/>
            <person name="Morin E."/>
            <person name="Martinez A.T."/>
            <person name="Baldrian P."/>
            <person name="Stursova M."/>
            <person name="Martinez M.J."/>
            <person name="Novotny C."/>
            <person name="Magnuson J.K."/>
            <person name="Spatafora J.W."/>
            <person name="Maurice S."/>
            <person name="Pangilinan J."/>
            <person name="Andreopoulos W."/>
            <person name="LaButti K."/>
            <person name="Hundley H."/>
            <person name="Na H."/>
            <person name="Kuo A."/>
            <person name="Barry K."/>
            <person name="Lipzen A."/>
            <person name="Henrissat B."/>
            <person name="Riley R."/>
            <person name="Ahrendt S."/>
            <person name="Nagy L.G."/>
            <person name="Grigoriev I.V."/>
            <person name="Martin F."/>
            <person name="Rosso M.N."/>
        </authorList>
    </citation>
    <scope>NUCLEOTIDE SEQUENCE [LARGE SCALE GENOMIC DNA]</scope>
    <source>
        <strain evidence="1 2">CIRM-BRFM 1785</strain>
    </source>
</reference>
<dbReference type="GeneID" id="72008433"/>
<comment type="caution">
    <text evidence="1">The sequence shown here is derived from an EMBL/GenBank/DDBJ whole genome shotgun (WGS) entry which is preliminary data.</text>
</comment>
<dbReference type="RefSeq" id="XP_047776829.1">
    <property type="nucleotide sequence ID" value="XM_047927701.1"/>
</dbReference>
<evidence type="ECO:0008006" key="3">
    <source>
        <dbReference type="Google" id="ProtNLM"/>
    </source>
</evidence>
<evidence type="ECO:0000313" key="1">
    <source>
        <dbReference type="EMBL" id="KAH9834173.1"/>
    </source>
</evidence>
<accession>A0ABQ8KA87</accession>
<dbReference type="Proteomes" id="UP000814176">
    <property type="component" value="Unassembled WGS sequence"/>
</dbReference>
<sequence length="595" mass="66583">MPAATPPPTIPLDVVEEILCLLSPETSDEHRPGNHPGKEIKAARAALARCARACRALRELAARVLWREQDLSEFCGAVLPHSKLGFVKWPMRIGFGDVFAGDGGDDDTNADMAVGVASNYPYTYDRYLRMSGRASRTTRRLSGFSTTARTRSTSVFAFLQQHARGKPLFPGVRELTWAHATPDILSVISPSIRILRLDWDRGIEVREYWYRVRRHALKQLLPTILRELPELEELHFGSLGHEAFWDPLKSVPSGHVLSQNVHILHISDSCRALARAGLSIISTLTELVELKIAVIDGVTVFDPQLNHVWDASSIRTFANLRRLRLDGRTTTVAALLNAIVAPKLEDFELTCRRNEEDETAVVDGGALYAAFDLLRRRHAASLRIFKFHFQYPSIELFPSSATEPGFSTTATPLLKLRHLEHVERLLYYGSSIELEHTSYFPISACALLAAWPRLHTLNLPGSALFPNMLQDIARAGTKLHSLTALEFYWMVPRLLADDFPRLDTALRQLRIETYDVGTSGIDEISRFLDSLFPHLDIELCSVPCRTRDPPAATEIEAINHHDVMKAVKELQLARHIDSLEARPSMGSDSDSQASS</sequence>
<evidence type="ECO:0000313" key="2">
    <source>
        <dbReference type="Proteomes" id="UP000814176"/>
    </source>
</evidence>